<evidence type="ECO:0000313" key="3">
    <source>
        <dbReference type="Proteomes" id="UP000319432"/>
    </source>
</evidence>
<evidence type="ECO:0000313" key="2">
    <source>
        <dbReference type="EMBL" id="QDX95449.1"/>
    </source>
</evidence>
<reference evidence="2 3" key="1">
    <citation type="submission" date="2018-11" db="EMBL/GenBank/DDBJ databases">
        <title>Phylogenetic determinants of toxin gene distribution in genomes of Brevibacillus laterosporus.</title>
        <authorList>
            <person name="Glare T.R."/>
            <person name="Durrant A."/>
            <person name="Berry C."/>
            <person name="Palma L."/>
            <person name="Ormskirk M."/>
            <person name="Cox M.O."/>
        </authorList>
    </citation>
    <scope>NUCLEOTIDE SEQUENCE [LARGE SCALE GENOMIC DNA]</scope>
    <source>
        <strain evidence="2 3">1821L</strain>
    </source>
</reference>
<dbReference type="InterPro" id="IPR028259">
    <property type="entry name" value="AP2-like_int_N"/>
</dbReference>
<protein>
    <recommendedName>
        <fullName evidence="1">AP2-like integrase N-terminal domain-containing protein</fullName>
    </recommendedName>
</protein>
<evidence type="ECO:0000259" key="1">
    <source>
        <dbReference type="Pfam" id="PF14657"/>
    </source>
</evidence>
<gene>
    <name evidence="2" type="ORF">EEL30_26180</name>
</gene>
<dbReference type="Proteomes" id="UP000319432">
    <property type="component" value="Chromosome"/>
</dbReference>
<accession>A0A518VES3</accession>
<organism evidence="2 3">
    <name type="scientific">Brevibacillus laterosporus</name>
    <name type="common">Bacillus laterosporus</name>
    <dbReference type="NCBI Taxonomy" id="1465"/>
    <lineage>
        <taxon>Bacteria</taxon>
        <taxon>Bacillati</taxon>
        <taxon>Bacillota</taxon>
        <taxon>Bacilli</taxon>
        <taxon>Bacillales</taxon>
        <taxon>Paenibacillaceae</taxon>
        <taxon>Brevibacillus</taxon>
    </lineage>
</organism>
<sequence length="41" mass="5043">MPVYKDVNAKKNPWYFTINYKENGKYKKMLRRGFKTKKKAE</sequence>
<dbReference type="Pfam" id="PF14657">
    <property type="entry name" value="Arm-DNA-bind_4"/>
    <property type="match status" value="1"/>
</dbReference>
<dbReference type="EMBL" id="CP033464">
    <property type="protein sequence ID" value="QDX95449.1"/>
    <property type="molecule type" value="Genomic_DNA"/>
</dbReference>
<feature type="domain" description="AP2-like integrase N-terminal" evidence="1">
    <location>
        <begin position="14"/>
        <end position="41"/>
    </location>
</feature>
<dbReference type="OrthoDB" id="9803188at2"/>
<proteinExistence type="predicted"/>
<dbReference type="AlphaFoldDB" id="A0A518VES3"/>
<keyword evidence="3" id="KW-1185">Reference proteome</keyword>
<name>A0A518VES3_BRELA</name>